<reference evidence="2 3" key="1">
    <citation type="journal article" date="2016" name="Nat. Commun.">
        <title>Thousands of microbial genomes shed light on interconnected biogeochemical processes in an aquifer system.</title>
        <authorList>
            <person name="Anantharaman K."/>
            <person name="Brown C.T."/>
            <person name="Hug L.A."/>
            <person name="Sharon I."/>
            <person name="Castelle C.J."/>
            <person name="Probst A.J."/>
            <person name="Thomas B.C."/>
            <person name="Singh A."/>
            <person name="Wilkins M.J."/>
            <person name="Karaoz U."/>
            <person name="Brodie E.L."/>
            <person name="Williams K.H."/>
            <person name="Hubbard S.S."/>
            <person name="Banfield J.F."/>
        </authorList>
    </citation>
    <scope>NUCLEOTIDE SEQUENCE [LARGE SCALE GENOMIC DNA]</scope>
    <source>
        <strain evidence="3">RIFCSPLOWO2_12_FULL_64_10</strain>
    </source>
</reference>
<dbReference type="InterPro" id="IPR000595">
    <property type="entry name" value="cNMP-bd_dom"/>
</dbReference>
<dbReference type="PROSITE" id="PS50042">
    <property type="entry name" value="CNMP_BINDING_3"/>
    <property type="match status" value="1"/>
</dbReference>
<gene>
    <name evidence="2" type="ORF">A3F84_11250</name>
</gene>
<dbReference type="SUPFAM" id="SSF51206">
    <property type="entry name" value="cAMP-binding domain-like"/>
    <property type="match status" value="1"/>
</dbReference>
<dbReference type="InterPro" id="IPR018490">
    <property type="entry name" value="cNMP-bd_dom_sf"/>
</dbReference>
<dbReference type="SMART" id="SM00100">
    <property type="entry name" value="cNMP"/>
    <property type="match status" value="1"/>
</dbReference>
<dbReference type="GO" id="GO:0004862">
    <property type="term" value="F:cAMP-dependent protein kinase inhibitor activity"/>
    <property type="evidence" value="ECO:0007669"/>
    <property type="project" value="TreeGrafter"/>
</dbReference>
<dbReference type="CDD" id="cd00038">
    <property type="entry name" value="CAP_ED"/>
    <property type="match status" value="1"/>
</dbReference>
<evidence type="ECO:0000313" key="2">
    <source>
        <dbReference type="EMBL" id="OGG44900.1"/>
    </source>
</evidence>
<name>A0A1F6C6Y3_HANXR</name>
<proteinExistence type="predicted"/>
<dbReference type="AlphaFoldDB" id="A0A1F6C6Y3"/>
<dbReference type="GO" id="GO:0005829">
    <property type="term" value="C:cytosol"/>
    <property type="evidence" value="ECO:0007669"/>
    <property type="project" value="TreeGrafter"/>
</dbReference>
<dbReference type="GO" id="GO:0034236">
    <property type="term" value="F:protein kinase A catalytic subunit binding"/>
    <property type="evidence" value="ECO:0007669"/>
    <property type="project" value="TreeGrafter"/>
</dbReference>
<evidence type="ECO:0000259" key="1">
    <source>
        <dbReference type="PROSITE" id="PS50042"/>
    </source>
</evidence>
<feature type="domain" description="Cyclic nucleotide-binding" evidence="1">
    <location>
        <begin position="16"/>
        <end position="131"/>
    </location>
</feature>
<sequence length="150" mass="16877">MFTVIEKVIFLQNVDVFSEVSTEQLAYLAVISEEVPFPTEGTIYREQDPPDAMYLVLEGRVRLHRDSLEVTVAGPGDPFGTWALFDDEPRVVTATALEETRLLRIDREDFIDLLAENVQITQGVLKALARRLHGLIGRVGVEPGGRRERV</sequence>
<accession>A0A1F6C6Y3</accession>
<protein>
    <recommendedName>
        <fullName evidence="1">Cyclic nucleotide-binding domain-containing protein</fullName>
    </recommendedName>
</protein>
<dbReference type="GO" id="GO:0005952">
    <property type="term" value="C:cAMP-dependent protein kinase complex"/>
    <property type="evidence" value="ECO:0007669"/>
    <property type="project" value="InterPro"/>
</dbReference>
<dbReference type="InterPro" id="IPR014710">
    <property type="entry name" value="RmlC-like_jellyroll"/>
</dbReference>
<dbReference type="Proteomes" id="UP000178606">
    <property type="component" value="Unassembled WGS sequence"/>
</dbReference>
<organism evidence="2 3">
    <name type="scientific">Handelsmanbacteria sp. (strain RIFCSPLOWO2_12_FULL_64_10)</name>
    <dbReference type="NCBI Taxonomy" id="1817868"/>
    <lineage>
        <taxon>Bacteria</taxon>
        <taxon>Candidatus Handelsmaniibacteriota</taxon>
    </lineage>
</organism>
<dbReference type="PANTHER" id="PTHR11635:SF165">
    <property type="entry name" value="CAMP_CGMP-DEPENDENT 3',5'-CAMP_CGMP PHOSPHODIESTERASE B"/>
    <property type="match status" value="1"/>
</dbReference>
<dbReference type="GO" id="GO:0030552">
    <property type="term" value="F:cAMP binding"/>
    <property type="evidence" value="ECO:0007669"/>
    <property type="project" value="TreeGrafter"/>
</dbReference>
<dbReference type="EMBL" id="MFKF01000393">
    <property type="protein sequence ID" value="OGG44900.1"/>
    <property type="molecule type" value="Genomic_DNA"/>
</dbReference>
<comment type="caution">
    <text evidence="2">The sequence shown here is derived from an EMBL/GenBank/DDBJ whole genome shotgun (WGS) entry which is preliminary data.</text>
</comment>
<dbReference type="InterPro" id="IPR050503">
    <property type="entry name" value="cAMP-dep_PK_reg_su-like"/>
</dbReference>
<evidence type="ECO:0000313" key="3">
    <source>
        <dbReference type="Proteomes" id="UP000178606"/>
    </source>
</evidence>
<dbReference type="PANTHER" id="PTHR11635">
    <property type="entry name" value="CAMP-DEPENDENT PROTEIN KINASE REGULATORY CHAIN"/>
    <property type="match status" value="1"/>
</dbReference>
<dbReference type="Pfam" id="PF00027">
    <property type="entry name" value="cNMP_binding"/>
    <property type="match status" value="1"/>
</dbReference>
<dbReference type="Gene3D" id="2.60.120.10">
    <property type="entry name" value="Jelly Rolls"/>
    <property type="match status" value="1"/>
</dbReference>